<dbReference type="AlphaFoldDB" id="A0A2N7VN91"/>
<dbReference type="RefSeq" id="WP_102612038.1">
    <property type="nucleotide sequence ID" value="NZ_CADIKD010000017.1"/>
</dbReference>
<proteinExistence type="predicted"/>
<accession>A0A2N7VN91</accession>
<comment type="caution">
    <text evidence="1">The sequence shown here is derived from an EMBL/GenBank/DDBJ whole genome shotgun (WGS) entry which is preliminary data.</text>
</comment>
<protein>
    <recommendedName>
        <fullName evidence="3">DUF1643 domain-containing protein</fullName>
    </recommendedName>
</protein>
<gene>
    <name evidence="1" type="ORF">C0Z19_22420</name>
</gene>
<sequence length="106" mass="12181">MQQLTSNDLTQERGCILSDCGAYRYRLWRLWDASLPTLAFVMLNPSTADQLADDPTIRRCISFARAWKFGRLEVVNLFALRTRKPDELLRHLNSLGVSEEADHASR</sequence>
<evidence type="ECO:0000313" key="1">
    <source>
        <dbReference type="EMBL" id="PMS18634.1"/>
    </source>
</evidence>
<evidence type="ECO:0000313" key="2">
    <source>
        <dbReference type="Proteomes" id="UP000235347"/>
    </source>
</evidence>
<dbReference type="EMBL" id="PNYB01000024">
    <property type="protein sequence ID" value="PMS18634.1"/>
    <property type="molecule type" value="Genomic_DNA"/>
</dbReference>
<evidence type="ECO:0008006" key="3">
    <source>
        <dbReference type="Google" id="ProtNLM"/>
    </source>
</evidence>
<dbReference type="InterPro" id="IPR012441">
    <property type="entry name" value="DUF1643"/>
</dbReference>
<keyword evidence="2" id="KW-1185">Reference proteome</keyword>
<name>A0A2N7VN91_9BURK</name>
<reference evidence="1 2" key="1">
    <citation type="submission" date="2018-01" db="EMBL/GenBank/DDBJ databases">
        <title>Whole genome analyses suggest that Burkholderia sensu lato contains two further novel genera in the rhizoxinica-symbiotica group Mycetohabitans gen. nov., and Trinickia gen. nov.: implications for the evolution of diazotrophy and nodulation in the Burkholderiaceae.</title>
        <authorList>
            <person name="Estrada-de los Santos P."/>
            <person name="Palmer M."/>
            <person name="Chavez-Ramirez B."/>
            <person name="Beukes C."/>
            <person name="Steenkamp E.T."/>
            <person name="Hirsch A.M."/>
            <person name="Manyaka P."/>
            <person name="Maluk M."/>
            <person name="Lafos M."/>
            <person name="Crook M."/>
            <person name="Gross E."/>
            <person name="Simon M.F."/>
            <person name="Bueno dos Reis Junior F."/>
            <person name="Poole P.S."/>
            <person name="Venter S.N."/>
            <person name="James E.K."/>
        </authorList>
    </citation>
    <scope>NUCLEOTIDE SEQUENCE [LARGE SCALE GENOMIC DNA]</scope>
    <source>
        <strain evidence="1 2">GP25-8</strain>
    </source>
</reference>
<organism evidence="1 2">
    <name type="scientific">Trinickia soli</name>
    <dbReference type="NCBI Taxonomy" id="380675"/>
    <lineage>
        <taxon>Bacteria</taxon>
        <taxon>Pseudomonadati</taxon>
        <taxon>Pseudomonadota</taxon>
        <taxon>Betaproteobacteria</taxon>
        <taxon>Burkholderiales</taxon>
        <taxon>Burkholderiaceae</taxon>
        <taxon>Trinickia</taxon>
    </lineage>
</organism>
<dbReference type="Pfam" id="PF07799">
    <property type="entry name" value="DUF1643"/>
    <property type="match status" value="1"/>
</dbReference>
<dbReference type="Proteomes" id="UP000235347">
    <property type="component" value="Unassembled WGS sequence"/>
</dbReference>